<dbReference type="PANTHER" id="PTHR13471">
    <property type="entry name" value="TETRATRICOPEPTIDE-LIKE HELICAL"/>
    <property type="match status" value="1"/>
</dbReference>
<feature type="region of interest" description="Disordered" evidence="4">
    <location>
        <begin position="61"/>
        <end position="119"/>
    </location>
</feature>
<keyword evidence="6" id="KW-1185">Reference proteome</keyword>
<comment type="caution">
    <text evidence="5">The sequence shown here is derived from an EMBL/GenBank/DDBJ whole genome shotgun (WGS) entry which is preliminary data.</text>
</comment>
<organism evidence="5 6">
    <name type="scientific">Ladona fulva</name>
    <name type="common">Scarce chaser dragonfly</name>
    <name type="synonym">Libellula fulva</name>
    <dbReference type="NCBI Taxonomy" id="123851"/>
    <lineage>
        <taxon>Eukaryota</taxon>
        <taxon>Metazoa</taxon>
        <taxon>Ecdysozoa</taxon>
        <taxon>Arthropoda</taxon>
        <taxon>Hexapoda</taxon>
        <taxon>Insecta</taxon>
        <taxon>Pterygota</taxon>
        <taxon>Palaeoptera</taxon>
        <taxon>Odonata</taxon>
        <taxon>Epiprocta</taxon>
        <taxon>Anisoptera</taxon>
        <taxon>Libelluloidea</taxon>
        <taxon>Libellulidae</taxon>
        <taxon>Ladona</taxon>
    </lineage>
</organism>
<comment type="similarity">
    <text evidence="2">Belongs to the NRDE2 family.</text>
</comment>
<gene>
    <name evidence="5" type="ORF">J437_LFUL004971</name>
</gene>
<accession>A0A8K0NVP2</accession>
<protein>
    <recommendedName>
        <fullName evidence="7">Protein NRDE2 homolog</fullName>
    </recommendedName>
</protein>
<feature type="compositionally biased region" description="Basic and acidic residues" evidence="4">
    <location>
        <begin position="102"/>
        <end position="113"/>
    </location>
</feature>
<reference evidence="5" key="2">
    <citation type="submission" date="2017-10" db="EMBL/GenBank/DDBJ databases">
        <title>Ladona fulva Genome sequencing and assembly.</title>
        <authorList>
            <person name="Murali S."/>
            <person name="Richards S."/>
            <person name="Bandaranaike D."/>
            <person name="Bellair M."/>
            <person name="Blankenburg K."/>
            <person name="Chao H."/>
            <person name="Dinh H."/>
            <person name="Doddapaneni H."/>
            <person name="Dugan-Rocha S."/>
            <person name="Elkadiri S."/>
            <person name="Gnanaolivu R."/>
            <person name="Hernandez B."/>
            <person name="Skinner E."/>
            <person name="Javaid M."/>
            <person name="Lee S."/>
            <person name="Li M."/>
            <person name="Ming W."/>
            <person name="Munidasa M."/>
            <person name="Muniz J."/>
            <person name="Nguyen L."/>
            <person name="Hughes D."/>
            <person name="Osuji N."/>
            <person name="Pu L.-L."/>
            <person name="Puazo M."/>
            <person name="Qu C."/>
            <person name="Quiroz J."/>
            <person name="Raj R."/>
            <person name="Weissenberger G."/>
            <person name="Xin Y."/>
            <person name="Zou X."/>
            <person name="Han Y."/>
            <person name="Worley K."/>
            <person name="Muzny D."/>
            <person name="Gibbs R."/>
        </authorList>
    </citation>
    <scope>NUCLEOTIDE SEQUENCE</scope>
    <source>
        <strain evidence="5">Sampled in the wild</strain>
    </source>
</reference>
<evidence type="ECO:0008006" key="7">
    <source>
        <dbReference type="Google" id="ProtNLM"/>
    </source>
</evidence>
<dbReference type="Proteomes" id="UP000792457">
    <property type="component" value="Unassembled WGS sequence"/>
</dbReference>
<dbReference type="InterPro" id="IPR013633">
    <property type="entry name" value="NRDE-2"/>
</dbReference>
<feature type="compositionally biased region" description="Basic residues" evidence="4">
    <location>
        <begin position="76"/>
        <end position="101"/>
    </location>
</feature>
<evidence type="ECO:0000256" key="1">
    <source>
        <dbReference type="ARBA" id="ARBA00004123"/>
    </source>
</evidence>
<dbReference type="EMBL" id="KZ308162">
    <property type="protein sequence ID" value="KAG8223503.1"/>
    <property type="molecule type" value="Genomic_DNA"/>
</dbReference>
<comment type="subcellular location">
    <subcellularLocation>
        <location evidence="1">Nucleus</location>
    </subcellularLocation>
</comment>
<dbReference type="AlphaFoldDB" id="A0A8K0NVP2"/>
<dbReference type="OrthoDB" id="297219at2759"/>
<keyword evidence="3" id="KW-0539">Nucleus</keyword>
<evidence type="ECO:0000256" key="3">
    <source>
        <dbReference type="ARBA" id="ARBA00023242"/>
    </source>
</evidence>
<dbReference type="Pfam" id="PF08424">
    <property type="entry name" value="NRDE-2"/>
    <property type="match status" value="1"/>
</dbReference>
<evidence type="ECO:0000313" key="6">
    <source>
        <dbReference type="Proteomes" id="UP000792457"/>
    </source>
</evidence>
<evidence type="ECO:0000313" key="5">
    <source>
        <dbReference type="EMBL" id="KAG8223503.1"/>
    </source>
</evidence>
<name>A0A8K0NVP2_LADFU</name>
<sequence length="876" mass="100540">MALFPAFSGDVSDSSIKKSIDDRVHEKASWLQNDSYAAVDGTSDESTGECAIIAEISKNESPELEIIQEHGPPIIRSKRSRSKSPHRSHKKKKKKSSKSKKSSKDREKSREKPLSATRVYEVTDDTTENFYEDKKKERGNLSVETLHRPAVPLWPYLVPLGIKYKSFHSWKLSGRKRERYYLHKEKDVPVDVDVESDKETKEDGKEQTGKRDGILKEVWKTSRLEQEVQHATELFNSRLNKNPQDVRTWLEFLRFQDRATELQFRGGRSKRALAQRKIDILEKALRENPRSWLLQREKVHLEKFLYPPDELEQRLGKEAEKTSNPCVWMAYLEVLRSRATTTEVTVAYGKVMDVTRREGRALQRRTGQASMFIDEQIVDLLFNCGLYMRQAGLWERLWTLLRMYLELHLKPRNRGEHEEEISFDIAAQPADSEVEELEIEVFKSGLPLSEIWLRVEGLRQSARWLPLAPSDKDDEEGDLQRIVFPEDVSELLHPLSSANNVLSSIPARLASVVLLLLKIPLLPCRDTALRRQAFPLWSCDTPEVPLTAVFSGGWIIYLRYQVLINALVIYSALQQPVCIQTALRYTFFPTRQYFGVWWLRFERWLITLEGCKTSGANFSLPPKWKKELKSTIKEFLLKEKNRSSLALYREYALIDASLGKGEVAIQTLCKVATVAGYPVVGGQDQAETCSIYRLLAELLLKQAIDRQLSDNQAVPATITQDSEGNKADPTRHCKCKQQEKLGVSSGLECFQSYFLVEWICCWAWLLSLVQSTWNAGAVFEETLSKLPKISVEQMELLEEDDRRESGRNSSWIGGRYNPSLVRSFCTWAPIGNRTRDRFHQHQTHCPLGYLGALCLFISYVNVCIKVGNKQGISVNS</sequence>
<reference evidence="5" key="1">
    <citation type="submission" date="2013-04" db="EMBL/GenBank/DDBJ databases">
        <authorList>
            <person name="Qu J."/>
            <person name="Murali S.C."/>
            <person name="Bandaranaike D."/>
            <person name="Bellair M."/>
            <person name="Blankenburg K."/>
            <person name="Chao H."/>
            <person name="Dinh H."/>
            <person name="Doddapaneni H."/>
            <person name="Downs B."/>
            <person name="Dugan-Rocha S."/>
            <person name="Elkadiri S."/>
            <person name="Gnanaolivu R.D."/>
            <person name="Hernandez B."/>
            <person name="Javaid M."/>
            <person name="Jayaseelan J.C."/>
            <person name="Lee S."/>
            <person name="Li M."/>
            <person name="Ming W."/>
            <person name="Munidasa M."/>
            <person name="Muniz J."/>
            <person name="Nguyen L."/>
            <person name="Ongeri F."/>
            <person name="Osuji N."/>
            <person name="Pu L.-L."/>
            <person name="Puazo M."/>
            <person name="Qu C."/>
            <person name="Quiroz J."/>
            <person name="Raj R."/>
            <person name="Weissenberger G."/>
            <person name="Xin Y."/>
            <person name="Zou X."/>
            <person name="Han Y."/>
            <person name="Richards S."/>
            <person name="Worley K."/>
            <person name="Muzny D."/>
            <person name="Gibbs R."/>
        </authorList>
    </citation>
    <scope>NUCLEOTIDE SEQUENCE</scope>
    <source>
        <strain evidence="5">Sampled in the wild</strain>
    </source>
</reference>
<dbReference type="GO" id="GO:0031048">
    <property type="term" value="P:regulatory ncRNA-mediated heterochromatin formation"/>
    <property type="evidence" value="ECO:0007669"/>
    <property type="project" value="TreeGrafter"/>
</dbReference>
<dbReference type="GO" id="GO:0071013">
    <property type="term" value="C:catalytic step 2 spliceosome"/>
    <property type="evidence" value="ECO:0007669"/>
    <property type="project" value="TreeGrafter"/>
</dbReference>
<feature type="region of interest" description="Disordered" evidence="4">
    <location>
        <begin position="1"/>
        <end position="23"/>
    </location>
</feature>
<evidence type="ECO:0000256" key="4">
    <source>
        <dbReference type="SAM" id="MobiDB-lite"/>
    </source>
</evidence>
<dbReference type="GO" id="GO:1902369">
    <property type="term" value="P:negative regulation of RNA catabolic process"/>
    <property type="evidence" value="ECO:0007669"/>
    <property type="project" value="TreeGrafter"/>
</dbReference>
<proteinExistence type="inferred from homology"/>
<dbReference type="PANTHER" id="PTHR13471:SF0">
    <property type="entry name" value="NUCLEAR EXOSOME REGULATOR NRDE2"/>
    <property type="match status" value="1"/>
</dbReference>
<evidence type="ECO:0000256" key="2">
    <source>
        <dbReference type="ARBA" id="ARBA00009265"/>
    </source>
</evidence>